<evidence type="ECO:0000313" key="1">
    <source>
        <dbReference type="EMBL" id="KAG0573444.1"/>
    </source>
</evidence>
<name>A0A8T0HR91_CERPU</name>
<gene>
    <name evidence="1" type="ORF">KC19_VG179000</name>
</gene>
<accession>A0A8T0HR91</accession>
<proteinExistence type="predicted"/>
<dbReference type="EMBL" id="CM026426">
    <property type="protein sequence ID" value="KAG0573444.1"/>
    <property type="molecule type" value="Genomic_DNA"/>
</dbReference>
<protein>
    <submittedName>
        <fullName evidence="1">Uncharacterized protein</fullName>
    </submittedName>
</protein>
<reference evidence="1" key="1">
    <citation type="submission" date="2020-06" db="EMBL/GenBank/DDBJ databases">
        <title>WGS assembly of Ceratodon purpureus strain R40.</title>
        <authorList>
            <person name="Carey S.B."/>
            <person name="Jenkins J."/>
            <person name="Shu S."/>
            <person name="Lovell J.T."/>
            <person name="Sreedasyam A."/>
            <person name="Maumus F."/>
            <person name="Tiley G.P."/>
            <person name="Fernandez-Pozo N."/>
            <person name="Barry K."/>
            <person name="Chen C."/>
            <person name="Wang M."/>
            <person name="Lipzen A."/>
            <person name="Daum C."/>
            <person name="Saski C.A."/>
            <person name="Payton A.C."/>
            <person name="Mcbreen J.C."/>
            <person name="Conrad R.E."/>
            <person name="Kollar L.M."/>
            <person name="Olsson S."/>
            <person name="Huttunen S."/>
            <person name="Landis J.B."/>
            <person name="Wickett N.J."/>
            <person name="Johnson M.G."/>
            <person name="Rensing S.A."/>
            <person name="Grimwood J."/>
            <person name="Schmutz J."/>
            <person name="Mcdaniel S.F."/>
        </authorList>
    </citation>
    <scope>NUCLEOTIDE SEQUENCE</scope>
    <source>
        <strain evidence="1">R40</strain>
    </source>
</reference>
<organism evidence="1 2">
    <name type="scientific">Ceratodon purpureus</name>
    <name type="common">Fire moss</name>
    <name type="synonym">Dicranum purpureum</name>
    <dbReference type="NCBI Taxonomy" id="3225"/>
    <lineage>
        <taxon>Eukaryota</taxon>
        <taxon>Viridiplantae</taxon>
        <taxon>Streptophyta</taxon>
        <taxon>Embryophyta</taxon>
        <taxon>Bryophyta</taxon>
        <taxon>Bryophytina</taxon>
        <taxon>Bryopsida</taxon>
        <taxon>Dicranidae</taxon>
        <taxon>Pseudoditrichales</taxon>
        <taxon>Ditrichaceae</taxon>
        <taxon>Ceratodon</taxon>
    </lineage>
</organism>
<dbReference type="Proteomes" id="UP000822688">
    <property type="component" value="Chromosome V"/>
</dbReference>
<sequence length="83" mass="9195">MWPSAAMKESLETTWVTTSRSILNRLTAQFPLEIACCKPFVSVSSLMGWQNLEQLANEGHKADSIPPVYARDERADAALAKTI</sequence>
<dbReference type="AlphaFoldDB" id="A0A8T0HR91"/>
<comment type="caution">
    <text evidence="1">The sequence shown here is derived from an EMBL/GenBank/DDBJ whole genome shotgun (WGS) entry which is preliminary data.</text>
</comment>
<keyword evidence="2" id="KW-1185">Reference proteome</keyword>
<evidence type="ECO:0000313" key="2">
    <source>
        <dbReference type="Proteomes" id="UP000822688"/>
    </source>
</evidence>